<feature type="region of interest" description="Disordered" evidence="24">
    <location>
        <begin position="1510"/>
        <end position="1569"/>
    </location>
</feature>
<gene>
    <name evidence="29" type="primary">LOC116940824</name>
</gene>
<dbReference type="CDD" id="cd00064">
    <property type="entry name" value="FU"/>
    <property type="match status" value="3"/>
</dbReference>
<dbReference type="InterPro" id="IPR050122">
    <property type="entry name" value="RTK"/>
</dbReference>
<dbReference type="GO" id="GO:0038127">
    <property type="term" value="P:ERBB signaling pathway"/>
    <property type="evidence" value="ECO:0007669"/>
    <property type="project" value="UniProtKB-ARBA"/>
</dbReference>
<dbReference type="InterPro" id="IPR032778">
    <property type="entry name" value="GF_recep_IV"/>
</dbReference>
<dbReference type="Gene3D" id="6.10.250.2930">
    <property type="match status" value="1"/>
</dbReference>
<keyword evidence="18" id="KW-0804">Transcription</keyword>
<evidence type="ECO:0000256" key="20">
    <source>
        <dbReference type="ARBA" id="ARBA00023180"/>
    </source>
</evidence>
<keyword evidence="9 23" id="KW-0547">Nucleotide-binding</keyword>
<dbReference type="SUPFAM" id="SSF57184">
    <property type="entry name" value="Growth factor receptor domain"/>
    <property type="match status" value="2"/>
</dbReference>
<dbReference type="Gene3D" id="1.10.510.10">
    <property type="entry name" value="Transferase(Phosphotransferase) domain 1"/>
    <property type="match status" value="1"/>
</dbReference>
<evidence type="ECO:0000256" key="6">
    <source>
        <dbReference type="ARBA" id="ARBA00022679"/>
    </source>
</evidence>
<keyword evidence="10" id="KW-0418">Kinase</keyword>
<evidence type="ECO:0000256" key="16">
    <source>
        <dbReference type="ARBA" id="ARBA00023157"/>
    </source>
</evidence>
<dbReference type="Pfam" id="PF01030">
    <property type="entry name" value="Recep_L_domain"/>
    <property type="match status" value="2"/>
</dbReference>
<dbReference type="InterPro" id="IPR049328">
    <property type="entry name" value="TM_ErbB1"/>
</dbReference>
<dbReference type="GO" id="GO:0005634">
    <property type="term" value="C:nucleus"/>
    <property type="evidence" value="ECO:0007669"/>
    <property type="project" value="UniProtKB-SubCell"/>
</dbReference>
<dbReference type="Proteomes" id="UP001318040">
    <property type="component" value="Chromosome 10"/>
</dbReference>
<dbReference type="FunFam" id="3.80.20.20:FF:000004">
    <property type="entry name" value="Receptor protein-tyrosine kinase"/>
    <property type="match status" value="1"/>
</dbReference>
<dbReference type="InterPro" id="IPR044912">
    <property type="entry name" value="Egfr_JX_dom"/>
</dbReference>
<name>A0AAJ7SY56_PETMA</name>
<feature type="region of interest" description="Disordered" evidence="24">
    <location>
        <begin position="1322"/>
        <end position="1343"/>
    </location>
</feature>
<feature type="region of interest" description="Disordered" evidence="24">
    <location>
        <begin position="1089"/>
        <end position="1134"/>
    </location>
</feature>
<evidence type="ECO:0000256" key="26">
    <source>
        <dbReference type="SAM" id="SignalP"/>
    </source>
</evidence>
<keyword evidence="5" id="KW-0597">Phosphoprotein</keyword>
<feature type="compositionally biased region" description="Low complexity" evidence="24">
    <location>
        <begin position="1619"/>
        <end position="1632"/>
    </location>
</feature>
<dbReference type="GO" id="GO:0022008">
    <property type="term" value="P:neurogenesis"/>
    <property type="evidence" value="ECO:0007669"/>
    <property type="project" value="TreeGrafter"/>
</dbReference>
<dbReference type="InterPro" id="IPR020635">
    <property type="entry name" value="Tyr_kinase_cat_dom"/>
</dbReference>
<dbReference type="GO" id="GO:0043235">
    <property type="term" value="C:receptor complex"/>
    <property type="evidence" value="ECO:0007669"/>
    <property type="project" value="TreeGrafter"/>
</dbReference>
<dbReference type="GO" id="GO:0005154">
    <property type="term" value="F:epidermal growth factor receptor binding"/>
    <property type="evidence" value="ECO:0007669"/>
    <property type="project" value="TreeGrafter"/>
</dbReference>
<evidence type="ECO:0000256" key="9">
    <source>
        <dbReference type="ARBA" id="ARBA00022741"/>
    </source>
</evidence>
<feature type="signal peptide" evidence="26">
    <location>
        <begin position="1"/>
        <end position="26"/>
    </location>
</feature>
<sequence length="1691" mass="185340">MGVSALLVHALGSLLLCLLLPGSVQQEVCSGTENKLSLSATRDLQYQALRKTYEHCQVVLGNLEITNIGADKDLSFLRAIREVSGYVLVAINEFERLPLENLRIVRGTKLYEDRYALSVFLNYRKHGGMRSGLKELRLSNLTEILNGGVYVRENKHLCFQNTIEWREIVKEGNIVNVEKDNSTSCDLCYGSCNNHCWGSGPEYCQKFTQLLCARQCDGRCYGPSPSECCHSQCAAGCSGPRDTHCFACKNFNDSGACVSHCPPPMIYNPVSFQLEENPDVKYSYGAICVKECPHNFVVDYNSCVRACPAGKHEVEKQGKKKCESCTRICPTKACDGIGTGNLSHAQTVDASNIDTFENCTKINGNIAFLVTGIKGDSYMKIPPLEPEKLNVFRSVKEVTGYLMIQAWPQNMTDFGVFENLTTIRGRVLQRGFSLLVARIPTVTALGLASLHEISAGNVYLKQNERLCYYNTINWTSVFMSERQTPFIHDNKPPPNCTSEGMLCDPLCSNDGCWGPGPDQCISCRFFSRGRACVEACYTASGPYREFVDGSTCVPCDTECLQFNDSATCYGPGSNSCVRCAHYVDGLHCVSTCPTGVLGGNEEPLSKYPDENNSCRACHPNCSHGCNGAGSVNCHLIGQHLRGGTPVLAVMVVGGLFSCVVFVLLVVVCVRRRNIARKRAMRRYIEKELVEPLTPSGAAPNQAQLRILKETELRRGKILGSGAFGTVHKGIWTPEGEDVKIPVAIKVLREGTSSKANKEILDEAFIMATVCSPHLVRLLGICLTSNVQLVTQLMPLGCLLEYTREHKEHIGSQLLLNWAVQIAKGMMYLEEQRLVHRDLAARNVLVKTPQHVKITDFGLARLLDVNEVEYHADGGKMPIKWLALESIQYRTFTHQSDVWSYGVTIWELMTFGGKPYEGISARDIPELLEKGERLPQPPISTIDVYMIMVKCWMIDAESRPRFKELAVEFSKMARDPQRYLVIQGDERMSLPIPSDSRFLQSLLAEEDLEDLVDADEYLMPQQPFFKDSSTNPASTASDVASAASQKDAKGAANEETWGGSVFLARSSSQRSHASEASACSVFEESCSSGVAHQQQQPQPLGLRGRQDSTAQRYSTDPTRFHSEPLTSKVEGSDYATPATSKAIPGLCEYFIPIEENPFYSDCSAANNTPSEVEYRNTGRERLGPANEYLNVPWYINTCRDLADSGDYPGGRNNILTVQQRGPLSTKPSYRNHNLLMEQKQLFKVPSQKSYGANPPGEFDFSLKVMPNSSQACDVLQCSALGFPTTQEDVGTAVVESKLVPSQHPLSQWKFLFRPTKGGIVSHDESGAVLHGPENDGKSLSQHRGLYSSSTNPGLICSSAENHNMGHAAIDMGEGKPVTNTQSQAEPMKHSLSHGNFCTNQSAQADHQVRCPPSYNEAMRPQNYDNINVRQSCNGDHTSHSPSTSGPASGKIRSQFSGPPDYENHMKKPPNYGCPIIRGSSHGNQIHSLPNKVGDDVTAKQLEQSRAALQASIQENPEKMSSNKVPSDQQRSSKEQSCCSSTSSQGPPVVNPSQSVNKGNLKSSLMSSVTTPAPMSQSLISYPTGNAFQAVGLPNYSDQLVKPSNYNGQSTNAPVQGKIDVSSSSRVQCVSSVSNQQEGPPGPTGTPDNLVHASLVSWPRHQNGHVGNGLVHSRQDGGNTSTLPCYGTRDTLV</sequence>
<dbReference type="InterPro" id="IPR000719">
    <property type="entry name" value="Prot_kinase_dom"/>
</dbReference>
<feature type="compositionally biased region" description="Polar residues" evidence="24">
    <location>
        <begin position="1510"/>
        <end position="1526"/>
    </location>
</feature>
<feature type="chain" id="PRO_5042502668" description="receptor protein-tyrosine kinase" evidence="26">
    <location>
        <begin position="27"/>
        <end position="1691"/>
    </location>
</feature>
<keyword evidence="13" id="KW-0805">Transcription regulation</keyword>
<dbReference type="InterPro" id="IPR006212">
    <property type="entry name" value="Furin_repeat"/>
</dbReference>
<dbReference type="InterPro" id="IPR006211">
    <property type="entry name" value="Furin-like_Cys-rich_dom"/>
</dbReference>
<dbReference type="Gene3D" id="3.80.20.20">
    <property type="entry name" value="Receptor L-domain"/>
    <property type="match status" value="2"/>
</dbReference>
<keyword evidence="7 25" id="KW-0812">Transmembrane</keyword>
<feature type="region of interest" description="Disordered" evidence="24">
    <location>
        <begin position="1425"/>
        <end position="1490"/>
    </location>
</feature>
<evidence type="ECO:0000256" key="3">
    <source>
        <dbReference type="ARBA" id="ARBA00011902"/>
    </source>
</evidence>
<keyword evidence="8 26" id="KW-0732">Signal</keyword>
<dbReference type="EC" id="2.7.10.1" evidence="3"/>
<keyword evidence="15" id="KW-0829">Tyrosine-protein kinase</keyword>
<comment type="catalytic activity">
    <reaction evidence="22">
        <text>L-tyrosyl-[protein] + ATP = O-phospho-L-tyrosyl-[protein] + ADP + H(+)</text>
        <dbReference type="Rhea" id="RHEA:10596"/>
        <dbReference type="Rhea" id="RHEA-COMP:10136"/>
        <dbReference type="Rhea" id="RHEA-COMP:20101"/>
        <dbReference type="ChEBI" id="CHEBI:15378"/>
        <dbReference type="ChEBI" id="CHEBI:30616"/>
        <dbReference type="ChEBI" id="CHEBI:46858"/>
        <dbReference type="ChEBI" id="CHEBI:61978"/>
        <dbReference type="ChEBI" id="CHEBI:456216"/>
        <dbReference type="EC" id="2.7.10.1"/>
    </reaction>
</comment>
<evidence type="ECO:0000256" key="2">
    <source>
        <dbReference type="ARBA" id="ARBA00004251"/>
    </source>
</evidence>
<evidence type="ECO:0000256" key="18">
    <source>
        <dbReference type="ARBA" id="ARBA00023163"/>
    </source>
</evidence>
<dbReference type="Gene3D" id="3.30.200.20">
    <property type="entry name" value="Phosphorylase Kinase, domain 1"/>
    <property type="match status" value="1"/>
</dbReference>
<dbReference type="InterPro" id="IPR011009">
    <property type="entry name" value="Kinase-like_dom_sf"/>
</dbReference>
<dbReference type="PANTHER" id="PTHR24416">
    <property type="entry name" value="TYROSINE-PROTEIN KINASE RECEPTOR"/>
    <property type="match status" value="1"/>
</dbReference>
<keyword evidence="14 25" id="KW-0472">Membrane</keyword>
<evidence type="ECO:0000259" key="27">
    <source>
        <dbReference type="PROSITE" id="PS50011"/>
    </source>
</evidence>
<feature type="compositionally biased region" description="Polar residues" evidence="24">
    <location>
        <begin position="1600"/>
        <end position="1612"/>
    </location>
</feature>
<dbReference type="SUPFAM" id="SSF56112">
    <property type="entry name" value="Protein kinase-like (PK-like)"/>
    <property type="match status" value="1"/>
</dbReference>
<keyword evidence="12 25" id="KW-1133">Transmembrane helix</keyword>
<keyword evidence="6" id="KW-0808">Transferase</keyword>
<evidence type="ECO:0000256" key="17">
    <source>
        <dbReference type="ARBA" id="ARBA00023159"/>
    </source>
</evidence>
<dbReference type="SUPFAM" id="SSF52058">
    <property type="entry name" value="L domain-like"/>
    <property type="match status" value="2"/>
</dbReference>
<evidence type="ECO:0000256" key="21">
    <source>
        <dbReference type="ARBA" id="ARBA00023242"/>
    </source>
</evidence>
<feature type="region of interest" description="Disordered" evidence="24">
    <location>
        <begin position="1600"/>
        <end position="1691"/>
    </location>
</feature>
<evidence type="ECO:0000256" key="4">
    <source>
        <dbReference type="ARBA" id="ARBA00022475"/>
    </source>
</evidence>
<keyword evidence="19" id="KW-0675">Receptor</keyword>
<evidence type="ECO:0000256" key="10">
    <source>
        <dbReference type="ARBA" id="ARBA00022777"/>
    </source>
</evidence>
<dbReference type="GO" id="GO:0010647">
    <property type="term" value="P:positive regulation of cell communication"/>
    <property type="evidence" value="ECO:0007669"/>
    <property type="project" value="UniProtKB-ARBA"/>
</dbReference>
<dbReference type="KEGG" id="pmrn:116940824"/>
<proteinExistence type="predicted"/>
<dbReference type="PROSITE" id="PS00107">
    <property type="entry name" value="PROTEIN_KINASE_ATP"/>
    <property type="match status" value="1"/>
</dbReference>
<evidence type="ECO:0000256" key="12">
    <source>
        <dbReference type="ARBA" id="ARBA00022989"/>
    </source>
</evidence>
<dbReference type="InterPro" id="IPR036941">
    <property type="entry name" value="Rcpt_L-dom_sf"/>
</dbReference>
<feature type="binding site" evidence="23">
    <location>
        <position position="745"/>
    </location>
    <ligand>
        <name>ATP</name>
        <dbReference type="ChEBI" id="CHEBI:30616"/>
    </ligand>
</feature>
<feature type="compositionally biased region" description="Polar residues" evidence="24">
    <location>
        <begin position="1549"/>
        <end position="1569"/>
    </location>
</feature>
<dbReference type="GO" id="GO:0043066">
    <property type="term" value="P:negative regulation of apoptotic process"/>
    <property type="evidence" value="ECO:0007669"/>
    <property type="project" value="TreeGrafter"/>
</dbReference>
<dbReference type="Gene3D" id="2.10.220.10">
    <property type="entry name" value="Hormone Receptor, Insulin-like Growth Factor Receptor 1, Chain A, domain 2"/>
    <property type="match status" value="3"/>
</dbReference>
<dbReference type="FunFam" id="2.10.220.10:FF:000002">
    <property type="entry name" value="Receptor protein-tyrosine kinase"/>
    <property type="match status" value="1"/>
</dbReference>
<keyword evidence="16" id="KW-1015">Disulfide bond</keyword>
<feature type="transmembrane region" description="Helical" evidence="25">
    <location>
        <begin position="646"/>
        <end position="669"/>
    </location>
</feature>
<feature type="compositionally biased region" description="Low complexity" evidence="24">
    <location>
        <begin position="1533"/>
        <end position="1543"/>
    </location>
</feature>
<dbReference type="InterPro" id="IPR000494">
    <property type="entry name" value="Rcpt_L-dom"/>
</dbReference>
<evidence type="ECO:0000256" key="7">
    <source>
        <dbReference type="ARBA" id="ARBA00022692"/>
    </source>
</evidence>
<dbReference type="CDD" id="cd05057">
    <property type="entry name" value="PTKc_EGFR_like"/>
    <property type="match status" value="1"/>
</dbReference>
<dbReference type="InterPro" id="IPR008266">
    <property type="entry name" value="Tyr_kinase_AS"/>
</dbReference>
<dbReference type="GO" id="GO:0005524">
    <property type="term" value="F:ATP binding"/>
    <property type="evidence" value="ECO:0007669"/>
    <property type="project" value="UniProtKB-UniRule"/>
</dbReference>
<feature type="domain" description="Protein kinase" evidence="27">
    <location>
        <begin position="712"/>
        <end position="979"/>
    </location>
</feature>
<dbReference type="GeneID" id="116940824"/>
<evidence type="ECO:0000256" key="15">
    <source>
        <dbReference type="ARBA" id="ARBA00023137"/>
    </source>
</evidence>
<evidence type="ECO:0000313" key="28">
    <source>
        <dbReference type="Proteomes" id="UP001318040"/>
    </source>
</evidence>
<keyword evidence="20" id="KW-0325">Glycoprotein</keyword>
<dbReference type="InterPro" id="IPR017441">
    <property type="entry name" value="Protein_kinase_ATP_BS"/>
</dbReference>
<dbReference type="InterPro" id="IPR001245">
    <property type="entry name" value="Ser-Thr/Tyr_kinase_cat_dom"/>
</dbReference>
<evidence type="ECO:0000313" key="29">
    <source>
        <dbReference type="RefSeq" id="XP_032806940.1"/>
    </source>
</evidence>
<dbReference type="GO" id="GO:0009925">
    <property type="term" value="C:basal plasma membrane"/>
    <property type="evidence" value="ECO:0007669"/>
    <property type="project" value="TreeGrafter"/>
</dbReference>
<protein>
    <recommendedName>
        <fullName evidence="3">receptor protein-tyrosine kinase</fullName>
        <ecNumber evidence="3">2.7.10.1</ecNumber>
    </recommendedName>
</protein>
<feature type="compositionally biased region" description="Low complexity" evidence="24">
    <location>
        <begin position="1032"/>
        <end position="1043"/>
    </location>
</feature>
<feature type="compositionally biased region" description="Polar residues" evidence="24">
    <location>
        <begin position="1106"/>
        <end position="1116"/>
    </location>
</feature>
<evidence type="ECO:0000256" key="19">
    <source>
        <dbReference type="ARBA" id="ARBA00023170"/>
    </source>
</evidence>
<evidence type="ECO:0000256" key="22">
    <source>
        <dbReference type="ARBA" id="ARBA00051243"/>
    </source>
</evidence>
<dbReference type="PANTHER" id="PTHR24416:SF90">
    <property type="entry name" value="RECEPTOR TYROSINE-PROTEIN KINASE ERBB-4"/>
    <property type="match status" value="1"/>
</dbReference>
<dbReference type="Pfam" id="PF00757">
    <property type="entry name" value="Furin-like"/>
    <property type="match status" value="1"/>
</dbReference>
<dbReference type="SMART" id="SM00261">
    <property type="entry name" value="FU"/>
    <property type="match status" value="4"/>
</dbReference>
<dbReference type="GO" id="GO:0023056">
    <property type="term" value="P:positive regulation of signaling"/>
    <property type="evidence" value="ECO:0007669"/>
    <property type="project" value="UniProtKB-ARBA"/>
</dbReference>
<keyword evidence="11 23" id="KW-0067">ATP-binding</keyword>
<dbReference type="PROSITE" id="PS00109">
    <property type="entry name" value="PROTEIN_KINASE_TYR"/>
    <property type="match status" value="1"/>
</dbReference>
<dbReference type="PROSITE" id="PS50011">
    <property type="entry name" value="PROTEIN_KINASE_DOM"/>
    <property type="match status" value="1"/>
</dbReference>
<feature type="compositionally biased region" description="Polar residues" evidence="24">
    <location>
        <begin position="1425"/>
        <end position="1455"/>
    </location>
</feature>
<dbReference type="GO" id="GO:0008284">
    <property type="term" value="P:positive regulation of cell population proliferation"/>
    <property type="evidence" value="ECO:0007669"/>
    <property type="project" value="TreeGrafter"/>
</dbReference>
<dbReference type="Pfam" id="PF21314">
    <property type="entry name" value="TM_ErbB1"/>
    <property type="match status" value="1"/>
</dbReference>
<dbReference type="InterPro" id="IPR009030">
    <property type="entry name" value="Growth_fac_rcpt_cys_sf"/>
</dbReference>
<dbReference type="GO" id="GO:0004714">
    <property type="term" value="F:transmembrane receptor protein tyrosine kinase activity"/>
    <property type="evidence" value="ECO:0007669"/>
    <property type="project" value="UniProtKB-EC"/>
</dbReference>
<feature type="region of interest" description="Disordered" evidence="24">
    <location>
        <begin position="1021"/>
        <end position="1051"/>
    </location>
</feature>
<evidence type="ECO:0000256" key="5">
    <source>
        <dbReference type="ARBA" id="ARBA00022553"/>
    </source>
</evidence>
<comment type="subcellular location">
    <subcellularLocation>
        <location evidence="2">Cell membrane</location>
        <topology evidence="2">Single-pass type I membrane protein</topology>
    </subcellularLocation>
    <subcellularLocation>
        <location evidence="1">Nucleus</location>
    </subcellularLocation>
</comment>
<dbReference type="Pfam" id="PF07714">
    <property type="entry name" value="PK_Tyr_Ser-Thr"/>
    <property type="match status" value="1"/>
</dbReference>
<evidence type="ECO:0000256" key="14">
    <source>
        <dbReference type="ARBA" id="ARBA00023136"/>
    </source>
</evidence>
<evidence type="ECO:0000256" key="1">
    <source>
        <dbReference type="ARBA" id="ARBA00004123"/>
    </source>
</evidence>
<keyword evidence="28" id="KW-1185">Reference proteome</keyword>
<dbReference type="FunFam" id="1.10.510.10:FF:002828">
    <property type="entry name" value="Receptor tyrosine-protein kinase erbB-2"/>
    <property type="match status" value="1"/>
</dbReference>
<keyword evidence="4" id="KW-1003">Cell membrane</keyword>
<dbReference type="Pfam" id="PF14843">
    <property type="entry name" value="GF_recep_IV"/>
    <property type="match status" value="1"/>
</dbReference>
<keyword evidence="21" id="KW-0539">Nucleus</keyword>
<reference evidence="29" key="1">
    <citation type="submission" date="2025-08" db="UniProtKB">
        <authorList>
            <consortium name="RefSeq"/>
        </authorList>
    </citation>
    <scope>IDENTIFICATION</scope>
    <source>
        <tissue evidence="29">Sperm</tissue>
    </source>
</reference>
<dbReference type="FunFam" id="2.10.220.10:FF:000001">
    <property type="entry name" value="Receptor protein-tyrosine kinase"/>
    <property type="match status" value="1"/>
</dbReference>
<dbReference type="SMART" id="SM00219">
    <property type="entry name" value="TyrKc"/>
    <property type="match status" value="1"/>
</dbReference>
<evidence type="ECO:0000256" key="25">
    <source>
        <dbReference type="SAM" id="Phobius"/>
    </source>
</evidence>
<accession>A0AAJ7SY56</accession>
<keyword evidence="17" id="KW-0010">Activator</keyword>
<organism evidence="28 29">
    <name type="scientific">Petromyzon marinus</name>
    <name type="common">Sea lamprey</name>
    <dbReference type="NCBI Taxonomy" id="7757"/>
    <lineage>
        <taxon>Eukaryota</taxon>
        <taxon>Metazoa</taxon>
        <taxon>Chordata</taxon>
        <taxon>Craniata</taxon>
        <taxon>Vertebrata</taxon>
        <taxon>Cyclostomata</taxon>
        <taxon>Hyperoartia</taxon>
        <taxon>Petromyzontiformes</taxon>
        <taxon>Petromyzontidae</taxon>
        <taxon>Petromyzon</taxon>
    </lineage>
</organism>
<feature type="compositionally biased region" description="Low complexity" evidence="24">
    <location>
        <begin position="1092"/>
        <end position="1102"/>
    </location>
</feature>
<evidence type="ECO:0000256" key="24">
    <source>
        <dbReference type="SAM" id="MobiDB-lite"/>
    </source>
</evidence>
<dbReference type="RefSeq" id="XP_032806940.1">
    <property type="nucleotide sequence ID" value="XM_032951049.1"/>
</dbReference>
<evidence type="ECO:0000256" key="23">
    <source>
        <dbReference type="PROSITE-ProRule" id="PRU10141"/>
    </source>
</evidence>
<evidence type="ECO:0000256" key="8">
    <source>
        <dbReference type="ARBA" id="ARBA00022729"/>
    </source>
</evidence>
<dbReference type="FunFam" id="3.80.20.20:FF:000013">
    <property type="entry name" value="Erb-b2 receptor tyrosine kinase 3a"/>
    <property type="match status" value="1"/>
</dbReference>
<evidence type="ECO:0000256" key="13">
    <source>
        <dbReference type="ARBA" id="ARBA00023015"/>
    </source>
</evidence>
<evidence type="ECO:0000256" key="11">
    <source>
        <dbReference type="ARBA" id="ARBA00022840"/>
    </source>
</evidence>
<dbReference type="PRINTS" id="PR00109">
    <property type="entry name" value="TYRKINASE"/>
</dbReference>